<dbReference type="OrthoDB" id="1879366at2759"/>
<evidence type="ECO:0000313" key="8">
    <source>
        <dbReference type="Proteomes" id="UP000193067"/>
    </source>
</evidence>
<protein>
    <submittedName>
        <fullName evidence="7">GroES-like protein</fullName>
    </submittedName>
</protein>
<gene>
    <name evidence="7" type="ORF">PYCCODRAFT_1395301</name>
</gene>
<comment type="similarity">
    <text evidence="5">Belongs to the zinc-containing alcohol dehydrogenase family.</text>
</comment>
<dbReference type="InterPro" id="IPR036291">
    <property type="entry name" value="NAD(P)-bd_dom_sf"/>
</dbReference>
<reference evidence="7 8" key="1">
    <citation type="journal article" date="2015" name="Biotechnol. Biofuels">
        <title>Enhanced degradation of softwood versus hardwood by the white-rot fungus Pycnoporus coccineus.</title>
        <authorList>
            <person name="Couturier M."/>
            <person name="Navarro D."/>
            <person name="Chevret D."/>
            <person name="Henrissat B."/>
            <person name="Piumi F."/>
            <person name="Ruiz-Duenas F.J."/>
            <person name="Martinez A.T."/>
            <person name="Grigoriev I.V."/>
            <person name="Riley R."/>
            <person name="Lipzen A."/>
            <person name="Berrin J.G."/>
            <person name="Master E.R."/>
            <person name="Rosso M.N."/>
        </authorList>
    </citation>
    <scope>NUCLEOTIDE SEQUENCE [LARGE SCALE GENOMIC DNA]</scope>
    <source>
        <strain evidence="7 8">BRFM310</strain>
    </source>
</reference>
<dbReference type="InterPro" id="IPR013149">
    <property type="entry name" value="ADH-like_C"/>
</dbReference>
<organism evidence="7 8">
    <name type="scientific">Trametes coccinea (strain BRFM310)</name>
    <name type="common">Pycnoporus coccineus</name>
    <dbReference type="NCBI Taxonomy" id="1353009"/>
    <lineage>
        <taxon>Eukaryota</taxon>
        <taxon>Fungi</taxon>
        <taxon>Dikarya</taxon>
        <taxon>Basidiomycota</taxon>
        <taxon>Agaricomycotina</taxon>
        <taxon>Agaricomycetes</taxon>
        <taxon>Polyporales</taxon>
        <taxon>Polyporaceae</taxon>
        <taxon>Trametes</taxon>
    </lineage>
</organism>
<dbReference type="AlphaFoldDB" id="A0A1Y2IE61"/>
<keyword evidence="8" id="KW-1185">Reference proteome</keyword>
<keyword evidence="3 5" id="KW-0862">Zinc</keyword>
<dbReference type="Proteomes" id="UP000193067">
    <property type="component" value="Unassembled WGS sequence"/>
</dbReference>
<dbReference type="GO" id="GO:0008270">
    <property type="term" value="F:zinc ion binding"/>
    <property type="evidence" value="ECO:0007669"/>
    <property type="project" value="InterPro"/>
</dbReference>
<dbReference type="STRING" id="1353009.A0A1Y2IE61"/>
<dbReference type="Gene3D" id="3.90.180.10">
    <property type="entry name" value="Medium-chain alcohol dehydrogenases, catalytic domain"/>
    <property type="match status" value="1"/>
</dbReference>
<dbReference type="PROSITE" id="PS00059">
    <property type="entry name" value="ADH_ZINC"/>
    <property type="match status" value="1"/>
</dbReference>
<keyword evidence="4" id="KW-0560">Oxidoreductase</keyword>
<dbReference type="CDD" id="cd05283">
    <property type="entry name" value="CAD1"/>
    <property type="match status" value="1"/>
</dbReference>
<dbReference type="GO" id="GO:0016616">
    <property type="term" value="F:oxidoreductase activity, acting on the CH-OH group of donors, NAD or NADP as acceptor"/>
    <property type="evidence" value="ECO:0007669"/>
    <property type="project" value="InterPro"/>
</dbReference>
<dbReference type="FunFam" id="3.40.50.720:FF:000022">
    <property type="entry name" value="Cinnamyl alcohol dehydrogenase"/>
    <property type="match status" value="1"/>
</dbReference>
<dbReference type="SUPFAM" id="SSF50129">
    <property type="entry name" value="GroES-like"/>
    <property type="match status" value="1"/>
</dbReference>
<evidence type="ECO:0000313" key="7">
    <source>
        <dbReference type="EMBL" id="OSC99397.1"/>
    </source>
</evidence>
<dbReference type="EMBL" id="KZ084128">
    <property type="protein sequence ID" value="OSC99397.1"/>
    <property type="molecule type" value="Genomic_DNA"/>
</dbReference>
<comment type="cofactor">
    <cofactor evidence="1 5">
        <name>Zn(2+)</name>
        <dbReference type="ChEBI" id="CHEBI:29105"/>
    </cofactor>
</comment>
<evidence type="ECO:0000256" key="4">
    <source>
        <dbReference type="ARBA" id="ARBA00023002"/>
    </source>
</evidence>
<dbReference type="SMART" id="SM00829">
    <property type="entry name" value="PKS_ER"/>
    <property type="match status" value="1"/>
</dbReference>
<dbReference type="InterPro" id="IPR020843">
    <property type="entry name" value="ER"/>
</dbReference>
<dbReference type="InterPro" id="IPR029752">
    <property type="entry name" value="D-isomer_DH_CS1"/>
</dbReference>
<evidence type="ECO:0000256" key="2">
    <source>
        <dbReference type="ARBA" id="ARBA00022723"/>
    </source>
</evidence>
<dbReference type="InterPro" id="IPR011032">
    <property type="entry name" value="GroES-like_sf"/>
</dbReference>
<dbReference type="SUPFAM" id="SSF51735">
    <property type="entry name" value="NAD(P)-binding Rossmann-fold domains"/>
    <property type="match status" value="1"/>
</dbReference>
<evidence type="ECO:0000256" key="1">
    <source>
        <dbReference type="ARBA" id="ARBA00001947"/>
    </source>
</evidence>
<evidence type="ECO:0000256" key="3">
    <source>
        <dbReference type="ARBA" id="ARBA00022833"/>
    </source>
</evidence>
<dbReference type="Pfam" id="PF08240">
    <property type="entry name" value="ADH_N"/>
    <property type="match status" value="1"/>
</dbReference>
<evidence type="ECO:0000256" key="5">
    <source>
        <dbReference type="RuleBase" id="RU361277"/>
    </source>
</evidence>
<accession>A0A1Y2IE61</accession>
<proteinExistence type="inferred from homology"/>
<feature type="domain" description="Enoyl reductase (ER)" evidence="6">
    <location>
        <begin position="62"/>
        <end position="394"/>
    </location>
</feature>
<dbReference type="PROSITE" id="PS00065">
    <property type="entry name" value="D_2_HYDROXYACID_DH_1"/>
    <property type="match status" value="1"/>
</dbReference>
<dbReference type="Gene3D" id="3.40.50.720">
    <property type="entry name" value="NAD(P)-binding Rossmann-like Domain"/>
    <property type="match status" value="1"/>
</dbReference>
<keyword evidence="2 5" id="KW-0479">Metal-binding</keyword>
<dbReference type="Pfam" id="PF00107">
    <property type="entry name" value="ADH_zinc_N"/>
    <property type="match status" value="1"/>
</dbReference>
<dbReference type="InterPro" id="IPR013154">
    <property type="entry name" value="ADH-like_N"/>
</dbReference>
<evidence type="ECO:0000259" key="6">
    <source>
        <dbReference type="SMART" id="SM00829"/>
    </source>
</evidence>
<name>A0A1Y2IE61_TRAC3</name>
<dbReference type="PANTHER" id="PTHR42683">
    <property type="entry name" value="ALDEHYDE REDUCTASE"/>
    <property type="match status" value="1"/>
</dbReference>
<dbReference type="InterPro" id="IPR047109">
    <property type="entry name" value="CAD-like"/>
</dbReference>
<dbReference type="InterPro" id="IPR002328">
    <property type="entry name" value="ADH_Zn_CS"/>
</dbReference>
<sequence length="399" mass="43795">MTSTLLRAYIISCVGDLWSSKTPLPFAPKIPLAPTNHRFSCGMATKAVQFKGYALTDPSKWNDLQVIEFTPKVFEPEDVEIAITHCGVCGSDVHTLTQGWGESKLPLVVGHEIVGTVTRVGDKVTEFKIGDRVGVGAQRGSCLQCRECKDDYENYCPRSINTYNSQYPDGVVAQGGYSTAIRVHERFTLPIPDEIESRHAASMMCAGLTVYSPLKTHGAGPGKKVGIMGIGGLGHYAILWAKAMGAEVYAFTHDESKVEDIKKMGADHVVNTSDKEFHKDLARTLDILLSTRDVFGDSTPLGDYLSMLYVHGRFVTVGIPDADDTLPPLHAFDLVPNGCLMGGSKIGSKKECLEMLELARSKSIKPWIEELPMREVGKALRNLKNNAVRYRYVVKQDIA</sequence>